<reference evidence="2" key="1">
    <citation type="submission" date="2022-03" db="EMBL/GenBank/DDBJ databases">
        <title>Complete genome sequence of Caldinitratiruptor microaerophilus.</title>
        <authorList>
            <person name="Mukaiyama R."/>
            <person name="Nishiyama T."/>
            <person name="Ueda K."/>
        </authorList>
    </citation>
    <scope>NUCLEOTIDE SEQUENCE</scope>
    <source>
        <strain evidence="2">JCM 16183</strain>
    </source>
</reference>
<evidence type="ECO:0000313" key="2">
    <source>
        <dbReference type="EMBL" id="BDG60266.1"/>
    </source>
</evidence>
<evidence type="ECO:0000313" key="3">
    <source>
        <dbReference type="Proteomes" id="UP001163687"/>
    </source>
</evidence>
<gene>
    <name evidence="2" type="ORF">caldi_13560</name>
</gene>
<evidence type="ECO:0008006" key="4">
    <source>
        <dbReference type="Google" id="ProtNLM"/>
    </source>
</evidence>
<dbReference type="EMBL" id="AP025628">
    <property type="protein sequence ID" value="BDG60266.1"/>
    <property type="molecule type" value="Genomic_DNA"/>
</dbReference>
<organism evidence="2 3">
    <name type="scientific">Caldinitratiruptor microaerophilus</name>
    <dbReference type="NCBI Taxonomy" id="671077"/>
    <lineage>
        <taxon>Bacteria</taxon>
        <taxon>Bacillati</taxon>
        <taxon>Bacillota</taxon>
        <taxon>Clostridia</taxon>
        <taxon>Eubacteriales</taxon>
        <taxon>Symbiobacteriaceae</taxon>
        <taxon>Caldinitratiruptor</taxon>
    </lineage>
</organism>
<dbReference type="KEGG" id="cmic:caldi_13560"/>
<keyword evidence="3" id="KW-1185">Reference proteome</keyword>
<sequence>MQLGELNERRAAERRGMTLEEYRGWKQERQERRLRWQGVGQLSRERAAARRGITLDEYMRLCEEAERRRKERASERQAQRERRERLTALLAEQRRRMTYPGEGTDLGDGVRLLHVAVDSLAVTVYGEVPAPLVERWLNLKQEAREADAPQESGLVFRGNHLLVQPWGWRSYAIWLQSPDLSVMVTNRTGYPPLYIQLRASYLYTVGPAKAWEEVAAWIDTWIMRNSARVSRIDLCADLQGWDLSETPLTHFLTMAKIRERRPDLVLDDGRVIYFGNRTFTLYFGRRSSPIMARIYDKTAEVVATGKTWLYNYWSGWDGQSRVVRVEYTMGREWLEAFDLAEAEPADVLEAVGDLWREAMAWLTLRRPTSDPNKSRWPLAEWWVRLAGAGWADCRQGLVRGARFRVMDAEAEALAPGLLGYLTSVAVRKGYRIPQRGAGRSVMAIAAEVLRDYMRRKSETWEDAIRRKAQRSNIVRRD</sequence>
<feature type="coiled-coil region" evidence="1">
    <location>
        <begin position="55"/>
        <end position="96"/>
    </location>
</feature>
<dbReference type="Proteomes" id="UP001163687">
    <property type="component" value="Chromosome"/>
</dbReference>
<keyword evidence="1" id="KW-0175">Coiled coil</keyword>
<protein>
    <recommendedName>
        <fullName evidence="4">Replication initiation factor</fullName>
    </recommendedName>
</protein>
<accession>A0AA35CMU9</accession>
<name>A0AA35CMU9_9FIRM</name>
<dbReference type="AlphaFoldDB" id="A0AA35CMU9"/>
<evidence type="ECO:0000256" key="1">
    <source>
        <dbReference type="SAM" id="Coils"/>
    </source>
</evidence>
<proteinExistence type="predicted"/>